<evidence type="ECO:0000313" key="2">
    <source>
        <dbReference type="EMBL" id="QDV43098.1"/>
    </source>
</evidence>
<proteinExistence type="predicted"/>
<dbReference type="RefSeq" id="WP_197456017.1">
    <property type="nucleotide sequence ID" value="NZ_CP037423.1"/>
</dbReference>
<evidence type="ECO:0000256" key="1">
    <source>
        <dbReference type="SAM" id="SignalP"/>
    </source>
</evidence>
<sequence length="576" mass="61904" precursor="true">MNRNRRIAILVSAAALAFFIAGLLTPHSCTAAPPADPDLAISAGEFAVAKTMPPDSLPTTRDRWLAQIATAQSLSGDSLAAAATVRQIETPENRQSVIDQTLGATRGGPAQGGGAFADFDSLMTLIETTVVPDTWEALGGNSTMAPYPQGVYVDPSGTVEIALLPSDDQLRARGAIANLDVLLSGDMETSPRDWRSPSKLRCVSLRRLRDEITTRRMTGVPLGDSLLNLAGLSHIQYLILTDDDIILAAPTGGIDMDRGWYVDRESGRSTLRSDFLARCLASTFANTPFGCTIDPTPAGMQAAMDVAAEIRSGQIPIGKSADRLRTALGMQCVEVFGAAGDTSVALLMVEADRHMKQLALGEQPMPEGVDSYLDVVDDFIAQGPPDGLLLRLWFTANPQAVRSDTEQRVFEIAGTPIRLSGENQRALADGGRGDVTVDPRSAQFVAGFNQHWSRIRDQYPIYGALESLYRVAAVSHLIDRFGSPDVHRALAMGLAAEDDVRDWNLPAPKQVESIATLHTVRKGSQRHHVLLASGGVSVAPESTVKATIGTYPTLSGQTFVTHHQPMAVNHWWWDAP</sequence>
<feature type="chain" id="PRO_5022048867" description="DUF1598 domain-containing protein" evidence="1">
    <location>
        <begin position="32"/>
        <end position="576"/>
    </location>
</feature>
<feature type="signal peptide" evidence="1">
    <location>
        <begin position="1"/>
        <end position="31"/>
    </location>
</feature>
<dbReference type="InterPro" id="IPR011487">
    <property type="entry name" value="DUF1598"/>
</dbReference>
<gene>
    <name evidence="2" type="ORF">Enr13x_29520</name>
</gene>
<name>A0A518HQL9_9BACT</name>
<dbReference type="KEGG" id="snep:Enr13x_29520"/>
<evidence type="ECO:0000313" key="3">
    <source>
        <dbReference type="Proteomes" id="UP000319004"/>
    </source>
</evidence>
<accession>A0A518HQL9</accession>
<organism evidence="2 3">
    <name type="scientific">Stieleria neptunia</name>
    <dbReference type="NCBI Taxonomy" id="2527979"/>
    <lineage>
        <taxon>Bacteria</taxon>
        <taxon>Pseudomonadati</taxon>
        <taxon>Planctomycetota</taxon>
        <taxon>Planctomycetia</taxon>
        <taxon>Pirellulales</taxon>
        <taxon>Pirellulaceae</taxon>
        <taxon>Stieleria</taxon>
    </lineage>
</organism>
<dbReference type="Pfam" id="PF07643">
    <property type="entry name" value="DUF1598"/>
    <property type="match status" value="1"/>
</dbReference>
<dbReference type="AlphaFoldDB" id="A0A518HQL9"/>
<protein>
    <recommendedName>
        <fullName evidence="4">DUF1598 domain-containing protein</fullName>
    </recommendedName>
</protein>
<reference evidence="2 3" key="1">
    <citation type="submission" date="2019-03" db="EMBL/GenBank/DDBJ databases">
        <title>Deep-cultivation of Planctomycetes and their phenomic and genomic characterization uncovers novel biology.</title>
        <authorList>
            <person name="Wiegand S."/>
            <person name="Jogler M."/>
            <person name="Boedeker C."/>
            <person name="Pinto D."/>
            <person name="Vollmers J."/>
            <person name="Rivas-Marin E."/>
            <person name="Kohn T."/>
            <person name="Peeters S.H."/>
            <person name="Heuer A."/>
            <person name="Rast P."/>
            <person name="Oberbeckmann S."/>
            <person name="Bunk B."/>
            <person name="Jeske O."/>
            <person name="Meyerdierks A."/>
            <person name="Storesund J.E."/>
            <person name="Kallscheuer N."/>
            <person name="Luecker S."/>
            <person name="Lage O.M."/>
            <person name="Pohl T."/>
            <person name="Merkel B.J."/>
            <person name="Hornburger P."/>
            <person name="Mueller R.-W."/>
            <person name="Bruemmer F."/>
            <person name="Labrenz M."/>
            <person name="Spormann A.M."/>
            <person name="Op den Camp H."/>
            <person name="Overmann J."/>
            <person name="Amann R."/>
            <person name="Jetten M.S.M."/>
            <person name="Mascher T."/>
            <person name="Medema M.H."/>
            <person name="Devos D.P."/>
            <person name="Kaster A.-K."/>
            <person name="Ovreas L."/>
            <person name="Rohde M."/>
            <person name="Galperin M.Y."/>
            <person name="Jogler C."/>
        </authorList>
    </citation>
    <scope>NUCLEOTIDE SEQUENCE [LARGE SCALE GENOMIC DNA]</scope>
    <source>
        <strain evidence="2 3">Enr13</strain>
    </source>
</reference>
<dbReference type="Proteomes" id="UP000319004">
    <property type="component" value="Chromosome"/>
</dbReference>
<evidence type="ECO:0008006" key="4">
    <source>
        <dbReference type="Google" id="ProtNLM"/>
    </source>
</evidence>
<keyword evidence="1" id="KW-0732">Signal</keyword>
<dbReference type="EMBL" id="CP037423">
    <property type="protein sequence ID" value="QDV43098.1"/>
    <property type="molecule type" value="Genomic_DNA"/>
</dbReference>
<keyword evidence="3" id="KW-1185">Reference proteome</keyword>